<keyword evidence="4 6" id="KW-1133">Transmembrane helix</keyword>
<evidence type="ECO:0000313" key="7">
    <source>
        <dbReference type="EMBL" id="OPX47429.1"/>
    </source>
</evidence>
<dbReference type="AlphaFoldDB" id="A0A1V4SU84"/>
<dbReference type="Proteomes" id="UP000191448">
    <property type="component" value="Unassembled WGS sequence"/>
</dbReference>
<evidence type="ECO:0000256" key="2">
    <source>
        <dbReference type="ARBA" id="ARBA00022475"/>
    </source>
</evidence>
<feature type="transmembrane region" description="Helical" evidence="6">
    <location>
        <begin position="462"/>
        <end position="484"/>
    </location>
</feature>
<feature type="transmembrane region" description="Helical" evidence="6">
    <location>
        <begin position="305"/>
        <end position="324"/>
    </location>
</feature>
<feature type="transmembrane region" description="Helical" evidence="6">
    <location>
        <begin position="264"/>
        <end position="284"/>
    </location>
</feature>
<evidence type="ECO:0000256" key="6">
    <source>
        <dbReference type="SAM" id="Phobius"/>
    </source>
</evidence>
<feature type="transmembrane region" description="Helical" evidence="6">
    <location>
        <begin position="374"/>
        <end position="391"/>
    </location>
</feature>
<dbReference type="InterPro" id="IPR050833">
    <property type="entry name" value="Poly_Biosynth_Transport"/>
</dbReference>
<sequence>MRVKKSIRGASVSLILNIITLMVGLISQAIFIKTLGIEYLGINGLFNNIISMLAIVELGIGPAIVYKLYKPLAEKDIESIKALMLFYKKCYNKIAIIVLVIGFIMLPFIKIIVNADIDNNIYFIFMLFIFDASASYIYSYKRSIIQADQNNYIISLVHIGYVITLNLIQILILIYTHNYIIYIIVKIIFRILENLVLSKISDILYPYLKDKNIKNISEDILLDIKKKVKGLIYHKIGGFMVSGTDNIIISKYLGVAYVGLYSNYYMIINAVYILISQIFSAFTASVGNLIVSETREYSYKIYKKIMLLNFWIYSIATSMIYTLIKPFIKLWIGEQFVLPDIVLVMLCINFYMLGMRASIGIYKDASGIFWEDRYIPIIESTINIVASIILVKKIGLVGIFIGTFLSSIIVVFFSLPYYVYRDVFKKNILEYYKVYIKYLLLVLISVLAISIITININFDNEILSFIFNMVISFFIPMIVNIITLNKTDEFIYFKMIVINILKNIKKFEFFNNNKIYNKNR</sequence>
<dbReference type="OrthoDB" id="8609648at2"/>
<proteinExistence type="predicted"/>
<dbReference type="PANTHER" id="PTHR30250:SF26">
    <property type="entry name" value="PSMA PROTEIN"/>
    <property type="match status" value="1"/>
</dbReference>
<evidence type="ECO:0000256" key="3">
    <source>
        <dbReference type="ARBA" id="ARBA00022692"/>
    </source>
</evidence>
<keyword evidence="3 6" id="KW-0812">Transmembrane</keyword>
<dbReference type="RefSeq" id="WP_080023185.1">
    <property type="nucleotide sequence ID" value="NZ_LTAY01000048.1"/>
</dbReference>
<feature type="transmembrane region" description="Helical" evidence="6">
    <location>
        <begin position="336"/>
        <end position="353"/>
    </location>
</feature>
<feature type="transmembrane region" description="Helical" evidence="6">
    <location>
        <begin position="397"/>
        <end position="418"/>
    </location>
</feature>
<gene>
    <name evidence="7" type="ORF">CLTHE_19920</name>
</gene>
<evidence type="ECO:0000256" key="1">
    <source>
        <dbReference type="ARBA" id="ARBA00004651"/>
    </source>
</evidence>
<keyword evidence="2" id="KW-1003">Cell membrane</keyword>
<comment type="caution">
    <text evidence="7">The sequence shown here is derived from an EMBL/GenBank/DDBJ whole genome shotgun (WGS) entry which is preliminary data.</text>
</comment>
<dbReference type="PANTHER" id="PTHR30250">
    <property type="entry name" value="PST FAMILY PREDICTED COLANIC ACID TRANSPORTER"/>
    <property type="match status" value="1"/>
</dbReference>
<keyword evidence="5 6" id="KW-0472">Membrane</keyword>
<feature type="transmembrane region" description="Helical" evidence="6">
    <location>
        <begin position="90"/>
        <end position="109"/>
    </location>
</feature>
<reference evidence="7 8" key="1">
    <citation type="submission" date="2016-02" db="EMBL/GenBank/DDBJ databases">
        <title>Genome sequence of Clostridium thermobutyricum DSM 4928.</title>
        <authorList>
            <person name="Poehlein A."/>
            <person name="Daniel R."/>
        </authorList>
    </citation>
    <scope>NUCLEOTIDE SEQUENCE [LARGE SCALE GENOMIC DNA]</scope>
    <source>
        <strain evidence="7 8">DSM 4928</strain>
    </source>
</reference>
<evidence type="ECO:0000256" key="4">
    <source>
        <dbReference type="ARBA" id="ARBA00022989"/>
    </source>
</evidence>
<feature type="transmembrane region" description="Helical" evidence="6">
    <location>
        <begin position="179"/>
        <end position="197"/>
    </location>
</feature>
<evidence type="ECO:0000313" key="8">
    <source>
        <dbReference type="Proteomes" id="UP000191448"/>
    </source>
</evidence>
<feature type="transmembrane region" description="Helical" evidence="6">
    <location>
        <begin position="236"/>
        <end position="258"/>
    </location>
</feature>
<organism evidence="7 8">
    <name type="scientific">Clostridium thermobutyricum DSM 4928</name>
    <dbReference type="NCBI Taxonomy" id="1121339"/>
    <lineage>
        <taxon>Bacteria</taxon>
        <taxon>Bacillati</taxon>
        <taxon>Bacillota</taxon>
        <taxon>Clostridia</taxon>
        <taxon>Eubacteriales</taxon>
        <taxon>Clostridiaceae</taxon>
        <taxon>Clostridium</taxon>
    </lineage>
</organism>
<name>A0A1V4SU84_9CLOT</name>
<evidence type="ECO:0008006" key="9">
    <source>
        <dbReference type="Google" id="ProtNLM"/>
    </source>
</evidence>
<feature type="transmembrane region" description="Helical" evidence="6">
    <location>
        <begin position="12"/>
        <end position="32"/>
    </location>
</feature>
<evidence type="ECO:0000256" key="5">
    <source>
        <dbReference type="ARBA" id="ARBA00023136"/>
    </source>
</evidence>
<feature type="transmembrane region" description="Helical" evidence="6">
    <location>
        <begin position="44"/>
        <end position="69"/>
    </location>
</feature>
<comment type="subcellular location">
    <subcellularLocation>
        <location evidence="1">Cell membrane</location>
        <topology evidence="1">Multi-pass membrane protein</topology>
    </subcellularLocation>
</comment>
<protein>
    <recommendedName>
        <fullName evidence="9">Polysaccharide biosynthesis protein</fullName>
    </recommendedName>
</protein>
<dbReference type="EMBL" id="LTAY01000048">
    <property type="protein sequence ID" value="OPX47429.1"/>
    <property type="molecule type" value="Genomic_DNA"/>
</dbReference>
<feature type="transmembrane region" description="Helical" evidence="6">
    <location>
        <begin position="121"/>
        <end position="140"/>
    </location>
</feature>
<feature type="transmembrane region" description="Helical" evidence="6">
    <location>
        <begin position="152"/>
        <end position="173"/>
    </location>
</feature>
<accession>A0A1V4SU84</accession>
<dbReference type="GO" id="GO:0005886">
    <property type="term" value="C:plasma membrane"/>
    <property type="evidence" value="ECO:0007669"/>
    <property type="project" value="UniProtKB-SubCell"/>
</dbReference>
<feature type="transmembrane region" description="Helical" evidence="6">
    <location>
        <begin position="438"/>
        <end position="456"/>
    </location>
</feature>